<dbReference type="InterPro" id="IPR023753">
    <property type="entry name" value="FAD/NAD-binding_dom"/>
</dbReference>
<organism evidence="9 10">
    <name type="scientific">Candidatus Methylobacter oryzae</name>
    <dbReference type="NCBI Taxonomy" id="2497749"/>
    <lineage>
        <taxon>Bacteria</taxon>
        <taxon>Pseudomonadati</taxon>
        <taxon>Pseudomonadota</taxon>
        <taxon>Gammaproteobacteria</taxon>
        <taxon>Methylococcales</taxon>
        <taxon>Methylococcaceae</taxon>
        <taxon>Methylobacter</taxon>
    </lineage>
</organism>
<evidence type="ECO:0000256" key="3">
    <source>
        <dbReference type="ARBA" id="ARBA00022630"/>
    </source>
</evidence>
<dbReference type="PANTHER" id="PTHR43429">
    <property type="entry name" value="PYRIDINE NUCLEOTIDE-DISULFIDE OXIDOREDUCTASE DOMAIN-CONTAINING"/>
    <property type="match status" value="1"/>
</dbReference>
<dbReference type="InterPro" id="IPR016156">
    <property type="entry name" value="FAD/NAD-linked_Rdtase_dimer_sf"/>
</dbReference>
<keyword evidence="4" id="KW-0274">FAD</keyword>
<dbReference type="SUPFAM" id="SSF55424">
    <property type="entry name" value="FAD/NAD-linked reductases, dimerisation (C-terminal) domain"/>
    <property type="match status" value="1"/>
</dbReference>
<dbReference type="PRINTS" id="PR00368">
    <property type="entry name" value="FADPNR"/>
</dbReference>
<proteinExistence type="inferred from homology"/>
<feature type="domain" description="Pyridine nucleotide-disulphide oxidoreductase dimerisation" evidence="7">
    <location>
        <begin position="332"/>
        <end position="432"/>
    </location>
</feature>
<dbReference type="EMBL" id="RYFG02000010">
    <property type="protein sequence ID" value="TRX02625.1"/>
    <property type="molecule type" value="Genomic_DNA"/>
</dbReference>
<keyword evidence="5" id="KW-0560">Oxidoreductase</keyword>
<protein>
    <submittedName>
        <fullName evidence="9">Pyridine nucleotide-disulfide oxidoreductase</fullName>
    </submittedName>
</protein>
<feature type="domain" description="FAD/NAD(P)-binding" evidence="8">
    <location>
        <begin position="1"/>
        <end position="294"/>
    </location>
</feature>
<evidence type="ECO:0000256" key="5">
    <source>
        <dbReference type="ARBA" id="ARBA00023002"/>
    </source>
</evidence>
<dbReference type="InterPro" id="IPR004099">
    <property type="entry name" value="Pyr_nucl-diS_OxRdtase_dimer"/>
</dbReference>
<dbReference type="InterPro" id="IPR036188">
    <property type="entry name" value="FAD/NAD-bd_sf"/>
</dbReference>
<evidence type="ECO:0000313" key="9">
    <source>
        <dbReference type="EMBL" id="TRX02625.1"/>
    </source>
</evidence>
<keyword evidence="10" id="KW-1185">Reference proteome</keyword>
<reference evidence="9 10" key="1">
    <citation type="journal article" date="2019" name="Antonie Van Leeuwenhoek">
        <title>Description of 'Ca. Methylobacter oryzae' KRF1, a novel species from the environmentally important Methylobacter clade 2.</title>
        <authorList>
            <person name="Khatri K."/>
            <person name="Mohite J.A."/>
            <person name="Pandit P.S."/>
            <person name="Bahulikar R."/>
            <person name="Rahalkar M.C."/>
        </authorList>
    </citation>
    <scope>NUCLEOTIDE SEQUENCE [LARGE SCALE GENOMIC DNA]</scope>
    <source>
        <strain evidence="9 10">KRF1</strain>
    </source>
</reference>
<comment type="cofactor">
    <cofactor evidence="1">
        <name>FAD</name>
        <dbReference type="ChEBI" id="CHEBI:57692"/>
    </cofactor>
</comment>
<accession>A0ABY3CFV3</accession>
<name>A0ABY3CFV3_9GAMM</name>
<comment type="similarity">
    <text evidence="2">Belongs to the class-III pyridine nucleotide-disulfide oxidoreductase family.</text>
</comment>
<evidence type="ECO:0000313" key="10">
    <source>
        <dbReference type="Proteomes" id="UP000733744"/>
    </source>
</evidence>
<dbReference type="RefSeq" id="WP_127027095.1">
    <property type="nucleotide sequence ID" value="NZ_RYFG02000010.1"/>
</dbReference>
<dbReference type="SUPFAM" id="SSF51905">
    <property type="entry name" value="FAD/NAD(P)-binding domain"/>
    <property type="match status" value="1"/>
</dbReference>
<dbReference type="PRINTS" id="PR00411">
    <property type="entry name" value="PNDRDTASEI"/>
</dbReference>
<evidence type="ECO:0000259" key="8">
    <source>
        <dbReference type="Pfam" id="PF07992"/>
    </source>
</evidence>
<dbReference type="Gene3D" id="3.50.50.60">
    <property type="entry name" value="FAD/NAD(P)-binding domain"/>
    <property type="match status" value="2"/>
</dbReference>
<comment type="caution">
    <text evidence="9">The sequence shown here is derived from an EMBL/GenBank/DDBJ whole genome shotgun (WGS) entry which is preliminary data.</text>
</comment>
<gene>
    <name evidence="9" type="ORF">EKO24_002330</name>
</gene>
<evidence type="ECO:0000259" key="7">
    <source>
        <dbReference type="Pfam" id="PF02852"/>
    </source>
</evidence>
<dbReference type="Proteomes" id="UP000733744">
    <property type="component" value="Unassembled WGS sequence"/>
</dbReference>
<dbReference type="Pfam" id="PF07992">
    <property type="entry name" value="Pyr_redox_2"/>
    <property type="match status" value="1"/>
</dbReference>
<keyword evidence="3" id="KW-0285">Flavoprotein</keyword>
<evidence type="ECO:0000256" key="6">
    <source>
        <dbReference type="ARBA" id="ARBA00023284"/>
    </source>
</evidence>
<keyword evidence="6" id="KW-0676">Redox-active center</keyword>
<sequence length="451" mass="47908">MRIIVIGGVAAGTKAAAKAHRVDPNNEIILYQDESEVSYSACGMPYVISGVIADERKVIIRQPEDFAKDGIRVFIRHRVLGIDTGKQQLSVRNLQDNTNFTVSYDRLIIATGARPIVPNLEGITLEGVLTLRNISDLAQFKALLPALLPQKAVIIGAGYIGLELAETFHALNIKTTIIEKAPRILPKFDPEMAQRVHDHLLENQVEIILGDGLAKLNGSNGRITSVETELGKTVPADLVVIAIGVKPNTELAKQAGIELGVTGAVKVDSSMATNVAGVYAAGDCCETINRITGAATWMPLGDIANLQGRVAGENVAGGDARFPGIFGTAIFKTFKLTVAMTGLSEQSALESDFDPISIVTEGSDRARYYPGRQGFSLKLIADRKDGRLLGAQAVGFEGVDKMIDIAATALLGKLTCSDLENADLAYSPPFSPVLSPIIVAAGVLNGKLAAR</sequence>
<dbReference type="InterPro" id="IPR050260">
    <property type="entry name" value="FAD-bd_OxRdtase"/>
</dbReference>
<dbReference type="Pfam" id="PF02852">
    <property type="entry name" value="Pyr_redox_dim"/>
    <property type="match status" value="1"/>
</dbReference>
<evidence type="ECO:0000256" key="1">
    <source>
        <dbReference type="ARBA" id="ARBA00001974"/>
    </source>
</evidence>
<dbReference type="PANTHER" id="PTHR43429:SF1">
    <property type="entry name" value="NAD(P)H SULFUR OXIDOREDUCTASE (COA-DEPENDENT)"/>
    <property type="match status" value="1"/>
</dbReference>
<evidence type="ECO:0000256" key="4">
    <source>
        <dbReference type="ARBA" id="ARBA00022827"/>
    </source>
</evidence>
<evidence type="ECO:0000256" key="2">
    <source>
        <dbReference type="ARBA" id="ARBA00009130"/>
    </source>
</evidence>